<organism evidence="2">
    <name type="scientific">Anguilla anguilla</name>
    <name type="common">European freshwater eel</name>
    <name type="synonym">Muraena anguilla</name>
    <dbReference type="NCBI Taxonomy" id="7936"/>
    <lineage>
        <taxon>Eukaryota</taxon>
        <taxon>Metazoa</taxon>
        <taxon>Chordata</taxon>
        <taxon>Craniata</taxon>
        <taxon>Vertebrata</taxon>
        <taxon>Euteleostomi</taxon>
        <taxon>Actinopterygii</taxon>
        <taxon>Neopterygii</taxon>
        <taxon>Teleostei</taxon>
        <taxon>Anguilliformes</taxon>
        <taxon>Anguillidae</taxon>
        <taxon>Anguilla</taxon>
    </lineage>
</organism>
<dbReference type="EMBL" id="GBXM01067837">
    <property type="protein sequence ID" value="JAH40740.1"/>
    <property type="molecule type" value="Transcribed_RNA"/>
</dbReference>
<evidence type="ECO:0000256" key="1">
    <source>
        <dbReference type="SAM" id="Phobius"/>
    </source>
</evidence>
<accession>A0A0E9SJA6</accession>
<evidence type="ECO:0000313" key="2">
    <source>
        <dbReference type="EMBL" id="JAH40740.1"/>
    </source>
</evidence>
<protein>
    <submittedName>
        <fullName evidence="2">Uncharacterized protein</fullName>
    </submittedName>
</protein>
<reference evidence="2" key="2">
    <citation type="journal article" date="2015" name="Fish Shellfish Immunol.">
        <title>Early steps in the European eel (Anguilla anguilla)-Vibrio vulnificus interaction in the gills: Role of the RtxA13 toxin.</title>
        <authorList>
            <person name="Callol A."/>
            <person name="Pajuelo D."/>
            <person name="Ebbesson L."/>
            <person name="Teles M."/>
            <person name="MacKenzie S."/>
            <person name="Amaro C."/>
        </authorList>
    </citation>
    <scope>NUCLEOTIDE SEQUENCE</scope>
</reference>
<keyword evidence="1" id="KW-1133">Transmembrane helix</keyword>
<proteinExistence type="predicted"/>
<reference evidence="2" key="1">
    <citation type="submission" date="2014-11" db="EMBL/GenBank/DDBJ databases">
        <authorList>
            <person name="Amaro Gonzalez C."/>
        </authorList>
    </citation>
    <scope>NUCLEOTIDE SEQUENCE</scope>
</reference>
<keyword evidence="1" id="KW-0472">Membrane</keyword>
<keyword evidence="1" id="KW-0812">Transmembrane</keyword>
<name>A0A0E9SJA6_ANGAN</name>
<feature type="transmembrane region" description="Helical" evidence="1">
    <location>
        <begin position="27"/>
        <end position="47"/>
    </location>
</feature>
<sequence length="65" mass="8109">MQTCFIFVNCKAQPTNVYFSCLYLAKYIHWVKFSNVIFLFYFFFNLLKKHFLFFSRKNFSFHIRL</sequence>
<dbReference type="AlphaFoldDB" id="A0A0E9SJA6"/>